<proteinExistence type="predicted"/>
<dbReference type="EMBL" id="CACRUT010000006">
    <property type="protein sequence ID" value="VYT80300.1"/>
    <property type="molecule type" value="Genomic_DNA"/>
</dbReference>
<sequence>MKRLNKIQNIVFITGAVLLLIGAATFFTGWLYAFYLYTVGACAFAAMQLRAGYEGDNFVIRRLRGQQVIGALLLVCTAFFMAMRIFDFGFARGQEWVVCLAVACVLELYTAFRIPAELEKEKSRKNNNKF</sequence>
<name>A0A6N2ZR18_9BACT</name>
<evidence type="ECO:0000313" key="1">
    <source>
        <dbReference type="EMBL" id="VYT80300.1"/>
    </source>
</evidence>
<reference evidence="1" key="1">
    <citation type="submission" date="2019-11" db="EMBL/GenBank/DDBJ databases">
        <authorList>
            <person name="Feng L."/>
        </authorList>
    </citation>
    <scope>NUCLEOTIDE SEQUENCE</scope>
    <source>
        <strain evidence="1">PclaraLFYP37</strain>
    </source>
</reference>
<dbReference type="AlphaFoldDB" id="A0A6N2ZR18"/>
<organism evidence="1">
    <name type="scientific">Paraprevotella clara</name>
    <dbReference type="NCBI Taxonomy" id="454154"/>
    <lineage>
        <taxon>Bacteria</taxon>
        <taxon>Pseudomonadati</taxon>
        <taxon>Bacteroidota</taxon>
        <taxon>Bacteroidia</taxon>
        <taxon>Bacteroidales</taxon>
        <taxon>Prevotellaceae</taxon>
        <taxon>Paraprevotella</taxon>
    </lineage>
</organism>
<dbReference type="RefSeq" id="WP_021981573.1">
    <property type="nucleotide sequence ID" value="NZ_CACRUT010000006.1"/>
</dbReference>
<protein>
    <submittedName>
        <fullName evidence="1">Uncharacterized protein</fullName>
    </submittedName>
</protein>
<accession>A0A6N2ZR18</accession>
<gene>
    <name evidence="1" type="ORF">PCLFYP37_01159</name>
</gene>